<feature type="transmembrane region" description="Helical" evidence="12">
    <location>
        <begin position="176"/>
        <end position="197"/>
    </location>
</feature>
<feature type="transmembrane region" description="Helical" evidence="12">
    <location>
        <begin position="252"/>
        <end position="269"/>
    </location>
</feature>
<keyword evidence="5 12" id="KW-0812">Transmembrane</keyword>
<evidence type="ECO:0000256" key="5">
    <source>
        <dbReference type="ARBA" id="ARBA00022692"/>
    </source>
</evidence>
<evidence type="ECO:0000256" key="7">
    <source>
        <dbReference type="ARBA" id="ARBA00022984"/>
    </source>
</evidence>
<dbReference type="RefSeq" id="WP_077447561.1">
    <property type="nucleotide sequence ID" value="NZ_FUGD01000029.1"/>
</dbReference>
<evidence type="ECO:0000313" key="16">
    <source>
        <dbReference type="Proteomes" id="UP000188169"/>
    </source>
</evidence>
<dbReference type="UniPathway" id="UPA00219"/>
<evidence type="ECO:0000256" key="14">
    <source>
        <dbReference type="PIRSR" id="PIRSR600715-1"/>
    </source>
</evidence>
<dbReference type="GO" id="GO:0051992">
    <property type="term" value="F:UDP-N-acetylmuramoyl-L-alanyl-D-glutamyl-meso-2,6-diaminopimelyl-D-alanyl-D-alanine:undecaprenyl-phosphate transferase activity"/>
    <property type="evidence" value="ECO:0007669"/>
    <property type="project" value="RHEA"/>
</dbReference>
<keyword evidence="11 12" id="KW-0961">Cell wall biogenesis/degradation</keyword>
<dbReference type="GO" id="GO:0008360">
    <property type="term" value="P:regulation of cell shape"/>
    <property type="evidence" value="ECO:0007669"/>
    <property type="project" value="UniProtKB-KW"/>
</dbReference>
<evidence type="ECO:0000256" key="10">
    <source>
        <dbReference type="ARBA" id="ARBA00023306"/>
    </source>
</evidence>
<organism evidence="15 16">
    <name type="scientific">Psychrobacter pasteurii</name>
    <dbReference type="NCBI Taxonomy" id="1945520"/>
    <lineage>
        <taxon>Bacteria</taxon>
        <taxon>Pseudomonadati</taxon>
        <taxon>Pseudomonadota</taxon>
        <taxon>Gammaproteobacteria</taxon>
        <taxon>Moraxellales</taxon>
        <taxon>Moraxellaceae</taxon>
        <taxon>Psychrobacter</taxon>
    </lineage>
</organism>
<evidence type="ECO:0000256" key="9">
    <source>
        <dbReference type="ARBA" id="ARBA00023136"/>
    </source>
</evidence>
<keyword evidence="4 12" id="KW-0808">Transferase</keyword>
<dbReference type="Proteomes" id="UP000188169">
    <property type="component" value="Unassembled WGS sequence"/>
</dbReference>
<reference evidence="16" key="1">
    <citation type="submission" date="2017-02" db="EMBL/GenBank/DDBJ databases">
        <authorList>
            <person name="Mornico D."/>
        </authorList>
    </citation>
    <scope>NUCLEOTIDE SEQUENCE [LARGE SCALE GENOMIC DNA]</scope>
</reference>
<keyword evidence="12" id="KW-1003">Cell membrane</keyword>
<dbReference type="Pfam" id="PF10555">
    <property type="entry name" value="MraY_sig1"/>
    <property type="match status" value="1"/>
</dbReference>
<dbReference type="GO" id="GO:0071555">
    <property type="term" value="P:cell wall organization"/>
    <property type="evidence" value="ECO:0007669"/>
    <property type="project" value="UniProtKB-KW"/>
</dbReference>
<dbReference type="OrthoDB" id="9805475at2"/>
<keyword evidence="3 12" id="KW-0132">Cell division</keyword>
<keyword evidence="7 12" id="KW-0573">Peptidoglycan synthesis</keyword>
<feature type="transmembrane region" description="Helical" evidence="12">
    <location>
        <begin position="74"/>
        <end position="92"/>
    </location>
</feature>
<dbReference type="HAMAP" id="MF_00038">
    <property type="entry name" value="MraY"/>
    <property type="match status" value="1"/>
</dbReference>
<evidence type="ECO:0000256" key="3">
    <source>
        <dbReference type="ARBA" id="ARBA00022618"/>
    </source>
</evidence>
<evidence type="ECO:0000256" key="6">
    <source>
        <dbReference type="ARBA" id="ARBA00022960"/>
    </source>
</evidence>
<keyword evidence="12 14" id="KW-0460">Magnesium</keyword>
<comment type="cofactor">
    <cofactor evidence="12 14">
        <name>Mg(2+)</name>
        <dbReference type="ChEBI" id="CHEBI:18420"/>
    </cofactor>
</comment>
<evidence type="ECO:0000256" key="4">
    <source>
        <dbReference type="ARBA" id="ARBA00022679"/>
    </source>
</evidence>
<evidence type="ECO:0000313" key="15">
    <source>
        <dbReference type="EMBL" id="SJM36150.1"/>
    </source>
</evidence>
<evidence type="ECO:0000256" key="12">
    <source>
        <dbReference type="HAMAP-Rule" id="MF_00038"/>
    </source>
</evidence>
<feature type="transmembrane region" description="Helical" evidence="12">
    <location>
        <begin position="209"/>
        <end position="232"/>
    </location>
</feature>
<protein>
    <recommendedName>
        <fullName evidence="12 13">Phospho-N-acetylmuramoyl-pentapeptide-transferase</fullName>
        <ecNumber evidence="12 13">2.7.8.13</ecNumber>
    </recommendedName>
    <alternativeName>
        <fullName evidence="12">UDP-MurNAc-pentapeptide phosphotransferase</fullName>
    </alternativeName>
</protein>
<comment type="pathway">
    <text evidence="12">Cell wall biogenesis; peptidoglycan biosynthesis.</text>
</comment>
<comment type="catalytic activity">
    <reaction evidence="12">
        <text>UDP-N-acetyl-alpha-D-muramoyl-L-alanyl-gamma-D-glutamyl-meso-2,6-diaminopimeloyl-D-alanyl-D-alanine + di-trans,octa-cis-undecaprenyl phosphate = di-trans,octa-cis-undecaprenyl diphospho-N-acetyl-alpha-D-muramoyl-L-alanyl-D-glutamyl-meso-2,6-diaminopimeloyl-D-alanyl-D-alanine + UMP</text>
        <dbReference type="Rhea" id="RHEA:28386"/>
        <dbReference type="ChEBI" id="CHEBI:57865"/>
        <dbReference type="ChEBI" id="CHEBI:60392"/>
        <dbReference type="ChEBI" id="CHEBI:61386"/>
        <dbReference type="ChEBI" id="CHEBI:61387"/>
        <dbReference type="EC" id="2.7.8.13"/>
    </reaction>
</comment>
<keyword evidence="16" id="KW-1185">Reference proteome</keyword>
<dbReference type="InterPro" id="IPR003524">
    <property type="entry name" value="PNAcMuramoyl-5peptid_Trfase"/>
</dbReference>
<comment type="subcellular location">
    <subcellularLocation>
        <location evidence="12">Cell membrane</location>
        <topology evidence="12">Multi-pass membrane protein</topology>
    </subcellularLocation>
    <subcellularLocation>
        <location evidence="1">Membrane</location>
        <topology evidence="1">Multi-pass membrane protein</topology>
    </subcellularLocation>
</comment>
<keyword evidence="10 12" id="KW-0131">Cell cycle</keyword>
<keyword evidence="12 14" id="KW-0479">Metal-binding</keyword>
<dbReference type="GO" id="GO:0005886">
    <property type="term" value="C:plasma membrane"/>
    <property type="evidence" value="ECO:0007669"/>
    <property type="project" value="UniProtKB-SubCell"/>
</dbReference>
<dbReference type="InterPro" id="IPR018480">
    <property type="entry name" value="PNAcMuramoyl-5peptid_Trfase_CS"/>
</dbReference>
<feature type="transmembrane region" description="Helical" evidence="12">
    <location>
        <begin position="20"/>
        <end position="41"/>
    </location>
</feature>
<dbReference type="PROSITE" id="PS01347">
    <property type="entry name" value="MRAY_1"/>
    <property type="match status" value="1"/>
</dbReference>
<dbReference type="NCBIfam" id="TIGR00445">
    <property type="entry name" value="mraY"/>
    <property type="match status" value="1"/>
</dbReference>
<keyword evidence="6 12" id="KW-0133">Cell shape</keyword>
<keyword evidence="9 12" id="KW-0472">Membrane</keyword>
<feature type="transmembrane region" description="Helical" evidence="12">
    <location>
        <begin position="351"/>
        <end position="370"/>
    </location>
</feature>
<accession>A0A1R4ECF2</accession>
<feature type="transmembrane region" description="Helical" evidence="12">
    <location>
        <begin position="98"/>
        <end position="115"/>
    </location>
</feature>
<dbReference type="GO" id="GO:0046872">
    <property type="term" value="F:metal ion binding"/>
    <property type="evidence" value="ECO:0007669"/>
    <property type="project" value="UniProtKB-KW"/>
</dbReference>
<dbReference type="Pfam" id="PF00953">
    <property type="entry name" value="Glycos_transf_4"/>
    <property type="match status" value="1"/>
</dbReference>
<proteinExistence type="inferred from homology"/>
<feature type="transmembrane region" description="Helical" evidence="12">
    <location>
        <begin position="276"/>
        <end position="295"/>
    </location>
</feature>
<evidence type="ECO:0000256" key="13">
    <source>
        <dbReference type="NCBIfam" id="TIGR00445"/>
    </source>
</evidence>
<feature type="binding site" evidence="14">
    <location>
        <position position="280"/>
    </location>
    <ligand>
        <name>Mg(2+)</name>
        <dbReference type="ChEBI" id="CHEBI:18420"/>
    </ligand>
</feature>
<dbReference type="CDD" id="cd06852">
    <property type="entry name" value="GT_MraY"/>
    <property type="match status" value="1"/>
</dbReference>
<name>A0A1R4ECF2_9GAMM</name>
<feature type="binding site" evidence="14">
    <location>
        <position position="205"/>
    </location>
    <ligand>
        <name>Mg(2+)</name>
        <dbReference type="ChEBI" id="CHEBI:18420"/>
    </ligand>
</feature>
<dbReference type="PANTHER" id="PTHR22926">
    <property type="entry name" value="PHOSPHO-N-ACETYLMURAMOYL-PENTAPEPTIDE-TRANSFERASE"/>
    <property type="match status" value="1"/>
</dbReference>
<dbReference type="GO" id="GO:0009252">
    <property type="term" value="P:peptidoglycan biosynthetic process"/>
    <property type="evidence" value="ECO:0007669"/>
    <property type="project" value="UniProtKB-UniRule"/>
</dbReference>
<evidence type="ECO:0000256" key="8">
    <source>
        <dbReference type="ARBA" id="ARBA00022989"/>
    </source>
</evidence>
<dbReference type="EMBL" id="FUGD01000029">
    <property type="protein sequence ID" value="SJM36150.1"/>
    <property type="molecule type" value="Genomic_DNA"/>
</dbReference>
<dbReference type="GO" id="GO:0051301">
    <property type="term" value="P:cell division"/>
    <property type="evidence" value="ECO:0007669"/>
    <property type="project" value="UniProtKB-KW"/>
</dbReference>
<feature type="transmembrane region" description="Helical" evidence="12">
    <location>
        <begin position="301"/>
        <end position="324"/>
    </location>
</feature>
<comment type="similarity">
    <text evidence="2 12">Belongs to the glycosyltransferase 4 family. MraY subfamily.</text>
</comment>
<gene>
    <name evidence="12 15" type="primary">mraY</name>
    <name evidence="15" type="ORF">A1019T_00110</name>
</gene>
<sequence>MLYWLFDSWLSQFYSPFSAVSSLTLRALLTVITSLAFSIMLGPRTIAYLRSVKYDQAVRDDGPKTHLAKTGTPTMGGVLILTSIGFATLCWADLTNPYVWILMVVMVIFGAVGWADDWLKIKYKNPKGLIARKKYFWLSVGALFVGSSLYYIASQQPSPTQTKEMVDLLVPLFKDWVVPLSALPLGLGFIIFTYFVINGSSNAVNLTDGLDGLAILPVVFVAAGLGVFAYVSGDVRFAEYLHVPYIAYNSEVTIVCAAMIGAGLGFLWYNAHPAQVFMGDVGALALGAMLGTIAVMTRQEIAFAIMGGLFVAEAISVILQVGSFKLRKKRVLLMAPLHHHFEELGWKETQVVVRFWIVAILLVVLGLMTLKLR</sequence>
<dbReference type="EC" id="2.7.8.13" evidence="12 13"/>
<dbReference type="PROSITE" id="PS01348">
    <property type="entry name" value="MRAY_2"/>
    <property type="match status" value="1"/>
</dbReference>
<evidence type="ECO:0000256" key="11">
    <source>
        <dbReference type="ARBA" id="ARBA00023316"/>
    </source>
</evidence>
<evidence type="ECO:0000256" key="2">
    <source>
        <dbReference type="ARBA" id="ARBA00005583"/>
    </source>
</evidence>
<feature type="transmembrane region" description="Helical" evidence="12">
    <location>
        <begin position="135"/>
        <end position="153"/>
    </location>
</feature>
<dbReference type="GO" id="GO:0008963">
    <property type="term" value="F:phospho-N-acetylmuramoyl-pentapeptide-transferase activity"/>
    <property type="evidence" value="ECO:0007669"/>
    <property type="project" value="UniProtKB-UniRule"/>
</dbReference>
<dbReference type="InterPro" id="IPR000715">
    <property type="entry name" value="Glycosyl_transferase_4"/>
</dbReference>
<keyword evidence="8 12" id="KW-1133">Transmembrane helix</keyword>
<dbReference type="PANTHER" id="PTHR22926:SF5">
    <property type="entry name" value="PHOSPHO-N-ACETYLMURAMOYL-PENTAPEPTIDE-TRANSFERASE HOMOLOG"/>
    <property type="match status" value="1"/>
</dbReference>
<dbReference type="STRING" id="1945520.A1019T_00110"/>
<evidence type="ECO:0000256" key="1">
    <source>
        <dbReference type="ARBA" id="ARBA00004141"/>
    </source>
</evidence>
<dbReference type="AlphaFoldDB" id="A0A1R4ECF2"/>
<comment type="function">
    <text evidence="12">Catalyzes the initial step of the lipid cycle reactions in the biosynthesis of the cell wall peptidoglycan: transfers peptidoglycan precursor phospho-MurNAc-pentapeptide from UDP-MurNAc-pentapeptide onto the lipid carrier undecaprenyl phosphate, yielding undecaprenyl-pyrophosphoryl-MurNAc-pentapeptide, known as lipid I.</text>
</comment>